<organism evidence="2 3">
    <name type="scientific">Pseudoalteromonas citrea</name>
    <dbReference type="NCBI Taxonomy" id="43655"/>
    <lineage>
        <taxon>Bacteria</taxon>
        <taxon>Pseudomonadati</taxon>
        <taxon>Pseudomonadota</taxon>
        <taxon>Gammaproteobacteria</taxon>
        <taxon>Alteromonadales</taxon>
        <taxon>Pseudoalteromonadaceae</taxon>
        <taxon>Pseudoalteromonas</taxon>
    </lineage>
</organism>
<dbReference type="Proteomes" id="UP000016487">
    <property type="component" value="Unassembled WGS sequence"/>
</dbReference>
<gene>
    <name evidence="2" type="ORF">PCIT_a3043</name>
</gene>
<dbReference type="AlphaFoldDB" id="A0AAD4AI14"/>
<name>A0AAD4AI14_9GAMM</name>
<evidence type="ECO:0000256" key="1">
    <source>
        <dbReference type="SAM" id="MobiDB-lite"/>
    </source>
</evidence>
<feature type="compositionally biased region" description="Polar residues" evidence="1">
    <location>
        <begin position="1"/>
        <end position="15"/>
    </location>
</feature>
<reference evidence="2" key="2">
    <citation type="submission" date="2015-03" db="EMBL/GenBank/DDBJ databases">
        <title>Genome sequence of Pseudoalteromonas citrea.</title>
        <authorList>
            <person name="Xie B.-B."/>
            <person name="Rong J.-C."/>
            <person name="Qin Q.-L."/>
            <person name="Zhang Y.-Z."/>
        </authorList>
    </citation>
    <scope>NUCLEOTIDE SEQUENCE</scope>
    <source>
        <strain evidence="2">DSM 8771</strain>
    </source>
</reference>
<protein>
    <submittedName>
        <fullName evidence="2">Uncharacterized protein</fullName>
    </submittedName>
</protein>
<comment type="caution">
    <text evidence="2">The sequence shown here is derived from an EMBL/GenBank/DDBJ whole genome shotgun (WGS) entry which is preliminary data.</text>
</comment>
<proteinExistence type="predicted"/>
<dbReference type="EMBL" id="AHBZ03000021">
    <property type="protein sequence ID" value="KAF7770088.1"/>
    <property type="molecule type" value="Genomic_DNA"/>
</dbReference>
<feature type="compositionally biased region" description="Basic and acidic residues" evidence="1">
    <location>
        <begin position="155"/>
        <end position="167"/>
    </location>
</feature>
<evidence type="ECO:0000313" key="2">
    <source>
        <dbReference type="EMBL" id="KAF7770088.1"/>
    </source>
</evidence>
<feature type="region of interest" description="Disordered" evidence="1">
    <location>
        <begin position="155"/>
        <end position="181"/>
    </location>
</feature>
<sequence>MTDNIENQATEQQEQPENDFLQGREGEATALAATLKKEDEDNDFIPKHEPTEQPIGTAENMVPSDSNTDAMSPDMAGGVAFMAIESYESIIRTMVGTEFTLPPEMKKEAIEKYGPLIVKYGPAAMGTFGQYQNELVAALFTATLVRESFSQVRSIKAEKAANDKPEQLTETTDDAVKEEAA</sequence>
<dbReference type="RefSeq" id="WP_010365129.1">
    <property type="nucleotide sequence ID" value="NZ_AHBZ03000021.1"/>
</dbReference>
<accession>A0AAD4AI14</accession>
<evidence type="ECO:0000313" key="3">
    <source>
        <dbReference type="Proteomes" id="UP000016487"/>
    </source>
</evidence>
<reference evidence="2" key="1">
    <citation type="journal article" date="2012" name="J. Bacteriol.">
        <title>Genome sequences of type strains of seven species of the marine bacterium Pseudoalteromonas.</title>
        <authorList>
            <person name="Xie B.B."/>
            <person name="Shu Y.L."/>
            <person name="Qin Q.L."/>
            <person name="Rong J.C."/>
            <person name="Zhang X.Y."/>
            <person name="Chen X.L."/>
            <person name="Shi M."/>
            <person name="He H.L."/>
            <person name="Zhou B.C."/>
            <person name="Zhang Y.Z."/>
        </authorList>
    </citation>
    <scope>NUCLEOTIDE SEQUENCE</scope>
    <source>
        <strain evidence="2">DSM 8771</strain>
    </source>
</reference>
<feature type="compositionally biased region" description="Basic and acidic residues" evidence="1">
    <location>
        <begin position="35"/>
        <end position="51"/>
    </location>
</feature>
<feature type="region of interest" description="Disordered" evidence="1">
    <location>
        <begin position="1"/>
        <end position="60"/>
    </location>
</feature>